<keyword evidence="2" id="KW-1185">Reference proteome</keyword>
<sequence length="161" mass="18424">MGRFIFIFSRPTYLIKGYLLHPSLLQLIIAIALFMLSIWSKHLKDIYKTTKNAHIKQRFDIRNAIYFPQSKSMNANTVVIIFNAHRDFISSGVLLMCHANSPNNSTINKAHVRYASWPALSCKWNTFIAECKTLPAMKFLGLSAYDIQTSPQLNEIVEVSK</sequence>
<dbReference type="WBParaSite" id="ALUE_0002230601-mRNA-1">
    <property type="protein sequence ID" value="ALUE_0002230601-mRNA-1"/>
    <property type="gene ID" value="ALUE_0002230601"/>
</dbReference>
<proteinExistence type="predicted"/>
<dbReference type="AlphaFoldDB" id="A0A0M3IU78"/>
<evidence type="ECO:0000313" key="2">
    <source>
        <dbReference type="Proteomes" id="UP000036681"/>
    </source>
</evidence>
<reference evidence="3" key="1">
    <citation type="submission" date="2017-02" db="UniProtKB">
        <authorList>
            <consortium name="WormBaseParasite"/>
        </authorList>
    </citation>
    <scope>IDENTIFICATION</scope>
</reference>
<name>A0A0M3IU78_ASCLU</name>
<keyword evidence="1" id="KW-0472">Membrane</keyword>
<feature type="transmembrane region" description="Helical" evidence="1">
    <location>
        <begin position="20"/>
        <end position="39"/>
    </location>
</feature>
<evidence type="ECO:0000256" key="1">
    <source>
        <dbReference type="SAM" id="Phobius"/>
    </source>
</evidence>
<organism evidence="2 3">
    <name type="scientific">Ascaris lumbricoides</name>
    <name type="common">Giant roundworm</name>
    <dbReference type="NCBI Taxonomy" id="6252"/>
    <lineage>
        <taxon>Eukaryota</taxon>
        <taxon>Metazoa</taxon>
        <taxon>Ecdysozoa</taxon>
        <taxon>Nematoda</taxon>
        <taxon>Chromadorea</taxon>
        <taxon>Rhabditida</taxon>
        <taxon>Spirurina</taxon>
        <taxon>Ascaridomorpha</taxon>
        <taxon>Ascaridoidea</taxon>
        <taxon>Ascarididae</taxon>
        <taxon>Ascaris</taxon>
    </lineage>
</organism>
<dbReference type="Proteomes" id="UP000036681">
    <property type="component" value="Unplaced"/>
</dbReference>
<accession>A0A0M3IU78</accession>
<keyword evidence="1" id="KW-1133">Transmembrane helix</keyword>
<protein>
    <submittedName>
        <fullName evidence="3">Glycosyltransferase</fullName>
    </submittedName>
</protein>
<keyword evidence="1" id="KW-0812">Transmembrane</keyword>
<evidence type="ECO:0000313" key="3">
    <source>
        <dbReference type="WBParaSite" id="ALUE_0002230601-mRNA-1"/>
    </source>
</evidence>